<dbReference type="Proteomes" id="UP001049176">
    <property type="component" value="Chromosome 5"/>
</dbReference>
<dbReference type="OrthoDB" id="542013at2759"/>
<dbReference type="GeneID" id="66078466"/>
<evidence type="ECO:0008006" key="5">
    <source>
        <dbReference type="Google" id="ProtNLM"/>
    </source>
</evidence>
<evidence type="ECO:0000256" key="2">
    <source>
        <dbReference type="SAM" id="MobiDB-lite"/>
    </source>
</evidence>
<dbReference type="Gene3D" id="3.40.50.720">
    <property type="entry name" value="NAD(P)-binding Rossmann-like Domain"/>
    <property type="match status" value="1"/>
</dbReference>
<evidence type="ECO:0000256" key="1">
    <source>
        <dbReference type="ARBA" id="ARBA00023002"/>
    </source>
</evidence>
<dbReference type="GO" id="GO:0016491">
    <property type="term" value="F:oxidoreductase activity"/>
    <property type="evidence" value="ECO:0007669"/>
    <property type="project" value="UniProtKB-KW"/>
</dbReference>
<name>A0A9P7S0F6_9AGAR</name>
<dbReference type="Pfam" id="PF00106">
    <property type="entry name" value="adh_short"/>
    <property type="match status" value="1"/>
</dbReference>
<keyword evidence="4" id="KW-1185">Reference proteome</keyword>
<dbReference type="PRINTS" id="PR00081">
    <property type="entry name" value="GDHRDH"/>
</dbReference>
<feature type="region of interest" description="Disordered" evidence="2">
    <location>
        <begin position="1"/>
        <end position="21"/>
    </location>
</feature>
<accession>A0A9P7S0F6</accession>
<dbReference type="RefSeq" id="XP_043009574.1">
    <property type="nucleotide sequence ID" value="XM_043154283.1"/>
</dbReference>
<organism evidence="3 4">
    <name type="scientific">Marasmius oreades</name>
    <name type="common">fairy-ring Marasmius</name>
    <dbReference type="NCBI Taxonomy" id="181124"/>
    <lineage>
        <taxon>Eukaryota</taxon>
        <taxon>Fungi</taxon>
        <taxon>Dikarya</taxon>
        <taxon>Basidiomycota</taxon>
        <taxon>Agaricomycotina</taxon>
        <taxon>Agaricomycetes</taxon>
        <taxon>Agaricomycetidae</taxon>
        <taxon>Agaricales</taxon>
        <taxon>Marasmiineae</taxon>
        <taxon>Marasmiaceae</taxon>
        <taxon>Marasmius</taxon>
    </lineage>
</organism>
<sequence length="348" mass="38595">MKLTEERFRAEQRPGNMPPPVEGVSLTGQVAMITGANTGIGYETAKHFATRGPAKLIMICRSEERGQSALARLTSETGFVNVELWIMDLKSLNSIKATKEKVDKLDRLDILVENASVGRYVYEMTPDGWESTLQVNVVGAALHIILNLPKMLETAERYPKLTPRIVLVTSGAHYTVDLPAESIHAQNMLEYLNSEEYSRQAIETGQGSRYAESKLLEVMFIRALQSHLPTFSPTVTCCSVSPGFCNTELTREATGEEAETIRKMKEAMALSSEEGSRQVLYAAVGDRVQEEAFRGAYVAFTSVQECSDFILSDEGQRAERKLWNELVDVVSKADGRAKAVIREYLSLA</sequence>
<dbReference type="AlphaFoldDB" id="A0A9P7S0F6"/>
<dbReference type="EMBL" id="CM032185">
    <property type="protein sequence ID" value="KAG7093104.1"/>
    <property type="molecule type" value="Genomic_DNA"/>
</dbReference>
<gene>
    <name evidence="3" type="ORF">E1B28_009390</name>
</gene>
<reference evidence="3" key="1">
    <citation type="journal article" date="2021" name="Genome Biol. Evol.">
        <title>The assembled and annotated genome of the fairy-ring fungus Marasmius oreades.</title>
        <authorList>
            <person name="Hiltunen M."/>
            <person name="Ament-Velasquez S.L."/>
            <person name="Johannesson H."/>
        </authorList>
    </citation>
    <scope>NUCLEOTIDE SEQUENCE</scope>
    <source>
        <strain evidence="3">03SP1</strain>
    </source>
</reference>
<protein>
    <recommendedName>
        <fullName evidence="5">Short-chain dehydrogenase</fullName>
    </recommendedName>
</protein>
<feature type="compositionally biased region" description="Basic and acidic residues" evidence="2">
    <location>
        <begin position="1"/>
        <end position="12"/>
    </location>
</feature>
<comment type="caution">
    <text evidence="3">The sequence shown here is derived from an EMBL/GenBank/DDBJ whole genome shotgun (WGS) entry which is preliminary data.</text>
</comment>
<dbReference type="SUPFAM" id="SSF51735">
    <property type="entry name" value="NAD(P)-binding Rossmann-fold domains"/>
    <property type="match status" value="1"/>
</dbReference>
<evidence type="ECO:0000313" key="3">
    <source>
        <dbReference type="EMBL" id="KAG7093104.1"/>
    </source>
</evidence>
<dbReference type="PANTHER" id="PTHR43157">
    <property type="entry name" value="PHOSPHATIDYLINOSITOL-GLYCAN BIOSYNTHESIS CLASS F PROTEIN-RELATED"/>
    <property type="match status" value="1"/>
</dbReference>
<proteinExistence type="predicted"/>
<dbReference type="InterPro" id="IPR002347">
    <property type="entry name" value="SDR_fam"/>
</dbReference>
<dbReference type="InterPro" id="IPR036291">
    <property type="entry name" value="NAD(P)-bd_dom_sf"/>
</dbReference>
<evidence type="ECO:0000313" key="4">
    <source>
        <dbReference type="Proteomes" id="UP001049176"/>
    </source>
</evidence>
<keyword evidence="1" id="KW-0560">Oxidoreductase</keyword>
<dbReference type="KEGG" id="more:E1B28_009390"/>
<dbReference type="PANTHER" id="PTHR43157:SF31">
    <property type="entry name" value="PHOSPHATIDYLINOSITOL-GLYCAN BIOSYNTHESIS CLASS F PROTEIN"/>
    <property type="match status" value="1"/>
</dbReference>